<organism evidence="2 3">
    <name type="scientific">Dongia sedimenti</name>
    <dbReference type="NCBI Taxonomy" id="3064282"/>
    <lineage>
        <taxon>Bacteria</taxon>
        <taxon>Pseudomonadati</taxon>
        <taxon>Pseudomonadota</taxon>
        <taxon>Alphaproteobacteria</taxon>
        <taxon>Rhodospirillales</taxon>
        <taxon>Dongiaceae</taxon>
        <taxon>Dongia</taxon>
    </lineage>
</organism>
<accession>A0ABU0YYC7</accession>
<dbReference type="RefSeq" id="WP_379962219.1">
    <property type="nucleotide sequence ID" value="NZ_JAUYVI010000015.1"/>
</dbReference>
<gene>
    <name evidence="2" type="ORF">Q8A70_28455</name>
</gene>
<feature type="region of interest" description="Disordered" evidence="1">
    <location>
        <begin position="136"/>
        <end position="164"/>
    </location>
</feature>
<evidence type="ECO:0000313" key="3">
    <source>
        <dbReference type="Proteomes" id="UP001230156"/>
    </source>
</evidence>
<reference evidence="3" key="1">
    <citation type="submission" date="2023-08" db="EMBL/GenBank/DDBJ databases">
        <title>Rhodospirillaceae gen. nov., a novel taxon isolated from the Yangtze River Yuezi River estuary sludge.</title>
        <authorList>
            <person name="Ruan L."/>
        </authorList>
    </citation>
    <scope>NUCLEOTIDE SEQUENCE [LARGE SCALE GENOMIC DNA]</scope>
    <source>
        <strain evidence="3">R-7</strain>
    </source>
</reference>
<name>A0ABU0YYC7_9PROT</name>
<comment type="caution">
    <text evidence="2">The sequence shown here is derived from an EMBL/GenBank/DDBJ whole genome shotgun (WGS) entry which is preliminary data.</text>
</comment>
<sequence>MPGAEIIAPCGAFDYGDLDEEVAGGVREAAQRIRYNSSTAIVLVGQDLLTVKELLGHGRFLPWVETEFAWSDKQAQRFMNAARWAEGRADILSNLKPTAIYLLSAPATPPEIVEAVEAKVRAGESMSPKAIQEMMDAARERAPTQRRRAELQPPPKPAPLDPKADAQAAQAAFMIFAVMKGSVPALLRMMKAAGDEGSALYRNLEALASTPAKKAAE</sequence>
<feature type="compositionally biased region" description="Basic and acidic residues" evidence="1">
    <location>
        <begin position="136"/>
        <end position="150"/>
    </location>
</feature>
<proteinExistence type="predicted"/>
<keyword evidence="3" id="KW-1185">Reference proteome</keyword>
<dbReference type="Proteomes" id="UP001230156">
    <property type="component" value="Unassembled WGS sequence"/>
</dbReference>
<dbReference type="EMBL" id="JAUYVI010000015">
    <property type="protein sequence ID" value="MDQ7251653.1"/>
    <property type="molecule type" value="Genomic_DNA"/>
</dbReference>
<protein>
    <submittedName>
        <fullName evidence="2">DUF3102 domain-containing protein</fullName>
    </submittedName>
</protein>
<evidence type="ECO:0000313" key="2">
    <source>
        <dbReference type="EMBL" id="MDQ7251653.1"/>
    </source>
</evidence>
<evidence type="ECO:0000256" key="1">
    <source>
        <dbReference type="SAM" id="MobiDB-lite"/>
    </source>
</evidence>